<proteinExistence type="predicted"/>
<dbReference type="SUPFAM" id="SSF55729">
    <property type="entry name" value="Acyl-CoA N-acyltransferases (Nat)"/>
    <property type="match status" value="1"/>
</dbReference>
<keyword evidence="4" id="KW-0689">Ribosomal protein</keyword>
<dbReference type="STRING" id="1073996.SAMN05444271_105120"/>
<dbReference type="GO" id="GO:0016747">
    <property type="term" value="F:acyltransferase activity, transferring groups other than amino-acyl groups"/>
    <property type="evidence" value="ECO:0007669"/>
    <property type="project" value="InterPro"/>
</dbReference>
<evidence type="ECO:0000256" key="2">
    <source>
        <dbReference type="ARBA" id="ARBA00023315"/>
    </source>
</evidence>
<dbReference type="PANTHER" id="PTHR43877">
    <property type="entry name" value="AMINOALKYLPHOSPHONATE N-ACETYLTRANSFERASE-RELATED-RELATED"/>
    <property type="match status" value="1"/>
</dbReference>
<dbReference type="Gene3D" id="3.40.630.30">
    <property type="match status" value="1"/>
</dbReference>
<dbReference type="Pfam" id="PF00583">
    <property type="entry name" value="Acetyltransf_1"/>
    <property type="match status" value="1"/>
</dbReference>
<dbReference type="InterPro" id="IPR000182">
    <property type="entry name" value="GNAT_dom"/>
</dbReference>
<sequence>MTSIRHAAPEDLVDVMRLFDGALLDTDADRIRDQLTGDRGCILLAEAAGRPVGAIALIRAAEAVEDVLWPDSSYISAIAVSTTRRGQGIGRSLIEAAAEWAGPQPLSATFDERVRPFYMACGFAIEEREGRLWGIRRVAGVD</sequence>
<dbReference type="Proteomes" id="UP000198888">
    <property type="component" value="Unassembled WGS sequence"/>
</dbReference>
<organism evidence="4 5">
    <name type="scientific">Halohasta litchfieldiae</name>
    <dbReference type="NCBI Taxonomy" id="1073996"/>
    <lineage>
        <taxon>Archaea</taxon>
        <taxon>Methanobacteriati</taxon>
        <taxon>Methanobacteriota</taxon>
        <taxon>Stenosarchaea group</taxon>
        <taxon>Halobacteria</taxon>
        <taxon>Halobacteriales</taxon>
        <taxon>Haloferacaceae</taxon>
        <taxon>Halohasta</taxon>
    </lineage>
</organism>
<dbReference type="InterPro" id="IPR050832">
    <property type="entry name" value="Bact_Acetyltransf"/>
</dbReference>
<dbReference type="KEGG" id="hae:halTADL_3167"/>
<keyword evidence="2" id="KW-0012">Acyltransferase</keyword>
<accession>A0A2H4Q6A6</accession>
<keyword evidence="5" id="KW-1185">Reference proteome</keyword>
<evidence type="ECO:0000313" key="5">
    <source>
        <dbReference type="Proteomes" id="UP000198888"/>
    </source>
</evidence>
<evidence type="ECO:0000256" key="1">
    <source>
        <dbReference type="ARBA" id="ARBA00022679"/>
    </source>
</evidence>
<accession>A0A1H6SVZ7</accession>
<gene>
    <name evidence="4" type="ORF">SAMN05444271_105120</name>
</gene>
<keyword evidence="1" id="KW-0808">Transferase</keyword>
<dbReference type="RefSeq" id="WP_245708377.1">
    <property type="nucleotide sequence ID" value="NZ_CP024845.1"/>
</dbReference>
<dbReference type="CDD" id="cd04301">
    <property type="entry name" value="NAT_SF"/>
    <property type="match status" value="1"/>
</dbReference>
<name>A0A1H6SVZ7_9EURY</name>
<dbReference type="PROSITE" id="PS51186">
    <property type="entry name" value="GNAT"/>
    <property type="match status" value="1"/>
</dbReference>
<dbReference type="GO" id="GO:0005840">
    <property type="term" value="C:ribosome"/>
    <property type="evidence" value="ECO:0007669"/>
    <property type="project" value="UniProtKB-KW"/>
</dbReference>
<keyword evidence="4" id="KW-0687">Ribonucleoprotein</keyword>
<dbReference type="AlphaFoldDB" id="A0A1H6SVZ7"/>
<evidence type="ECO:0000313" key="4">
    <source>
        <dbReference type="EMBL" id="SEI67732.1"/>
    </source>
</evidence>
<protein>
    <submittedName>
        <fullName evidence="4">Ribosomal protein S18 acetylase RimI</fullName>
    </submittedName>
</protein>
<dbReference type="InterPro" id="IPR016181">
    <property type="entry name" value="Acyl_CoA_acyltransferase"/>
</dbReference>
<evidence type="ECO:0000259" key="3">
    <source>
        <dbReference type="PROSITE" id="PS51186"/>
    </source>
</evidence>
<dbReference type="GeneID" id="35003935"/>
<feature type="domain" description="N-acetyltransferase" evidence="3">
    <location>
        <begin position="2"/>
        <end position="142"/>
    </location>
</feature>
<reference evidence="4 5" key="1">
    <citation type="submission" date="2016-10" db="EMBL/GenBank/DDBJ databases">
        <authorList>
            <person name="de Groot N.N."/>
        </authorList>
    </citation>
    <scope>NUCLEOTIDE SEQUENCE [LARGE SCALE GENOMIC DNA]</scope>
    <source>
        <strain evidence="4 5">DSM 22187</strain>
    </source>
</reference>
<dbReference type="EMBL" id="FNYR01000005">
    <property type="protein sequence ID" value="SEI67732.1"/>
    <property type="molecule type" value="Genomic_DNA"/>
</dbReference>